<proteinExistence type="predicted"/>
<dbReference type="Gene3D" id="1.50.10.10">
    <property type="match status" value="1"/>
</dbReference>
<evidence type="ECO:0000259" key="3">
    <source>
        <dbReference type="Pfam" id="PF22422"/>
    </source>
</evidence>
<sequence>MLTCLLLCAAGLAGPGPADFEDLLPYAGTPTAMESRDANGNLRPGAVYVDAGAWHGFHLPDSPAYYGGFTGPLFIAQEYSLYLSDGLQRLSLQDADTGQARELASATGIHIYSRPDGLFQQFDWGDLSLTLGLSYSDQRSAIVTTKLHNLSPGAQSWRLSWHGQPFNQHPELPQYSLIASQSLEGDSIRWRFNPIRDPWRILLSDAEYELGFDTHVTLSREGKFGYRASTEALPLEAGESVSLMATHRYFHTAQESRDYLGRDWSRVAKGLQQNRQRWRQRLQGLSGSEPVAYRALAVKSMLTLVHNWRSPAGAIHHDAVTPSVTYKWFNGVWAWDSWKQVVALSHFDTALAKGNLLAMFDYQFDADDPVRPQDAGGLPDAVFYNQDGERGGSGGNWNERNGKPPLAAWAVWELYSRTQDLALLRLMYPKLKAYHEWWYRNRDHDHNGLVEYGANLHSAHVKEGRLDVAAVIQAAAWESGMDNAPRFDAGADLRVWENRDAAGKLLGYSLSQESVDLNSYLYAEKQFLARMAQRLTLAVEAAHWLAQAQTLGGQIRSRMFDEASGFFYDLRLTDGGPQLLTSAGKGVEGWIPLWAGVASPAQARRMIAQDLHPQSFATRVPFPSVGADGPNFAPRQYWRGPVWLDQAWFALQGLDRYGYRREARSLATQLVEQAQGALGDASIRENYDPLTGEGLHASNFSWSAAVFLLIYERWLKEHDAAGTGSQPKID</sequence>
<dbReference type="PANTHER" id="PTHR23403">
    <property type="entry name" value="TREHALASE"/>
    <property type="match status" value="1"/>
</dbReference>
<name>A0A972FVX0_9GAMM</name>
<evidence type="ECO:0000313" key="4">
    <source>
        <dbReference type="EMBL" id="NMH66214.1"/>
    </source>
</evidence>
<organism evidence="4 5">
    <name type="scientific">Shewanella salipaludis</name>
    <dbReference type="NCBI Taxonomy" id="2723052"/>
    <lineage>
        <taxon>Bacteria</taxon>
        <taxon>Pseudomonadati</taxon>
        <taxon>Pseudomonadota</taxon>
        <taxon>Gammaproteobacteria</taxon>
        <taxon>Alteromonadales</taxon>
        <taxon>Shewanellaceae</taxon>
        <taxon>Shewanella</taxon>
    </lineage>
</organism>
<keyword evidence="5" id="KW-1185">Reference proteome</keyword>
<dbReference type="PANTHER" id="PTHR23403:SF1">
    <property type="entry name" value="TREHALASE"/>
    <property type="match status" value="1"/>
</dbReference>
<evidence type="ECO:0000256" key="1">
    <source>
        <dbReference type="SAM" id="SignalP"/>
    </source>
</evidence>
<dbReference type="Proteomes" id="UP000737113">
    <property type="component" value="Unassembled WGS sequence"/>
</dbReference>
<keyword evidence="1" id="KW-0732">Signal</keyword>
<dbReference type="InterPro" id="IPR008928">
    <property type="entry name" value="6-hairpin_glycosidase_sf"/>
</dbReference>
<dbReference type="InterPro" id="IPR048450">
    <property type="entry name" value="YgjK_N"/>
</dbReference>
<feature type="signal peptide" evidence="1">
    <location>
        <begin position="1"/>
        <end position="20"/>
    </location>
</feature>
<dbReference type="AlphaFoldDB" id="A0A972FVX0"/>
<accession>A0A972FVX0</accession>
<reference evidence="4" key="1">
    <citation type="submission" date="2020-04" db="EMBL/GenBank/DDBJ databases">
        <title>Description of Shewanella salipaludis sp. nov., isolated from a salt marsh.</title>
        <authorList>
            <person name="Park S."/>
            <person name="Yoon J.-H."/>
        </authorList>
    </citation>
    <scope>NUCLEOTIDE SEQUENCE</scope>
    <source>
        <strain evidence="4">SHSM-M6</strain>
    </source>
</reference>
<dbReference type="GO" id="GO:0004555">
    <property type="term" value="F:alpha,alpha-trehalase activity"/>
    <property type="evidence" value="ECO:0007669"/>
    <property type="project" value="InterPro"/>
</dbReference>
<dbReference type="Pfam" id="PF21152">
    <property type="entry name" value="YgjK_N"/>
    <property type="match status" value="1"/>
</dbReference>
<evidence type="ECO:0000259" key="2">
    <source>
        <dbReference type="Pfam" id="PF21152"/>
    </source>
</evidence>
<dbReference type="InterPro" id="IPR054491">
    <property type="entry name" value="MGH1-like_GH"/>
</dbReference>
<feature type="domain" description="Mannosylglycerate hydrolase MGH1-like glycoside hydrolase" evidence="3">
    <location>
        <begin position="332"/>
        <end position="703"/>
    </location>
</feature>
<dbReference type="InterPro" id="IPR001661">
    <property type="entry name" value="Glyco_hydro_37"/>
</dbReference>
<dbReference type="Pfam" id="PF22422">
    <property type="entry name" value="MGH1-like_GH"/>
    <property type="match status" value="1"/>
</dbReference>
<gene>
    <name evidence="4" type="ORF">HC757_13700</name>
</gene>
<dbReference type="EMBL" id="JAAXYH010000010">
    <property type="protein sequence ID" value="NMH66214.1"/>
    <property type="molecule type" value="Genomic_DNA"/>
</dbReference>
<dbReference type="InterPro" id="IPR012341">
    <property type="entry name" value="6hp_glycosidase-like_sf"/>
</dbReference>
<feature type="chain" id="PRO_5037030717" evidence="1">
    <location>
        <begin position="21"/>
        <end position="730"/>
    </location>
</feature>
<dbReference type="RefSeq" id="WP_169564935.1">
    <property type="nucleotide sequence ID" value="NZ_JAAXYH010000010.1"/>
</dbReference>
<feature type="domain" description="Glucosidase YgjK N-terminal" evidence="2">
    <location>
        <begin position="27"/>
        <end position="258"/>
    </location>
</feature>
<protein>
    <submittedName>
        <fullName evidence="4">Cell wall anchor protein</fullName>
    </submittedName>
</protein>
<evidence type="ECO:0000313" key="5">
    <source>
        <dbReference type="Proteomes" id="UP000737113"/>
    </source>
</evidence>
<dbReference type="SUPFAM" id="SSF48208">
    <property type="entry name" value="Six-hairpin glycosidases"/>
    <property type="match status" value="1"/>
</dbReference>
<dbReference type="Gene3D" id="2.70.98.50">
    <property type="entry name" value="putative glycoside hydrolase family protein from bacillus halodurans"/>
    <property type="match status" value="1"/>
</dbReference>
<dbReference type="GO" id="GO:0005993">
    <property type="term" value="P:trehalose catabolic process"/>
    <property type="evidence" value="ECO:0007669"/>
    <property type="project" value="TreeGrafter"/>
</dbReference>
<comment type="caution">
    <text evidence="4">The sequence shown here is derived from an EMBL/GenBank/DDBJ whole genome shotgun (WGS) entry which is preliminary data.</text>
</comment>